<accession>A0A286UK19</accession>
<dbReference type="SUPFAM" id="SSF50685">
    <property type="entry name" value="Barwin-like endoglucanases"/>
    <property type="match status" value="1"/>
</dbReference>
<dbReference type="STRING" id="2282107.A0A286UK19"/>
<keyword evidence="3" id="KW-0964">Secreted</keyword>
<feature type="chain" id="PRO_5013823728" evidence="4">
    <location>
        <begin position="19"/>
        <end position="147"/>
    </location>
</feature>
<evidence type="ECO:0000256" key="2">
    <source>
        <dbReference type="ARBA" id="ARBA00010421"/>
    </source>
</evidence>
<proteinExistence type="inferred from homology"/>
<dbReference type="EMBL" id="NBII01000004">
    <property type="protein sequence ID" value="PAV19815.1"/>
    <property type="molecule type" value="Genomic_DNA"/>
</dbReference>
<reference evidence="5 6" key="1">
    <citation type="journal article" date="2017" name="Mol. Ecol.">
        <title>Comparative and population genomic landscape of Phellinus noxius: A hypervariable fungus causing root rot in trees.</title>
        <authorList>
            <person name="Chung C.L."/>
            <person name="Lee T.J."/>
            <person name="Akiba M."/>
            <person name="Lee H.H."/>
            <person name="Kuo T.H."/>
            <person name="Liu D."/>
            <person name="Ke H.M."/>
            <person name="Yokoi T."/>
            <person name="Roa M.B."/>
            <person name="Lu M.J."/>
            <person name="Chang Y.Y."/>
            <person name="Ann P.J."/>
            <person name="Tsai J.N."/>
            <person name="Chen C.Y."/>
            <person name="Tzean S.S."/>
            <person name="Ota Y."/>
            <person name="Hattori T."/>
            <person name="Sahashi N."/>
            <person name="Liou R.F."/>
            <person name="Kikuchi T."/>
            <person name="Tsai I.J."/>
        </authorList>
    </citation>
    <scope>NUCLEOTIDE SEQUENCE [LARGE SCALE GENOMIC DNA]</scope>
    <source>
        <strain evidence="5 6">FFPRI411160</strain>
    </source>
</reference>
<comment type="caution">
    <text evidence="5">The sequence shown here is derived from an EMBL/GenBank/DDBJ whole genome shotgun (WGS) entry which is preliminary data.</text>
</comment>
<protein>
    <submittedName>
        <fullName evidence="5">Cerato-platanin</fullName>
    </submittedName>
</protein>
<gene>
    <name evidence="5" type="ORF">PNOK_0474900</name>
</gene>
<dbReference type="InParanoid" id="A0A286UK19"/>
<evidence type="ECO:0000313" key="6">
    <source>
        <dbReference type="Proteomes" id="UP000217199"/>
    </source>
</evidence>
<dbReference type="OrthoDB" id="4898945at2759"/>
<comment type="subcellular location">
    <subcellularLocation>
        <location evidence="1">Secreted</location>
    </subcellularLocation>
</comment>
<evidence type="ECO:0000256" key="4">
    <source>
        <dbReference type="SAM" id="SignalP"/>
    </source>
</evidence>
<dbReference type="AlphaFoldDB" id="A0A286UK19"/>
<feature type="signal peptide" evidence="4">
    <location>
        <begin position="1"/>
        <end position="18"/>
    </location>
</feature>
<evidence type="ECO:0000256" key="3">
    <source>
        <dbReference type="ARBA" id="ARBA00022525"/>
    </source>
</evidence>
<dbReference type="InterPro" id="IPR036908">
    <property type="entry name" value="RlpA-like_sf"/>
</dbReference>
<evidence type="ECO:0000313" key="5">
    <source>
        <dbReference type="EMBL" id="PAV19815.1"/>
    </source>
</evidence>
<dbReference type="Gene3D" id="2.40.40.10">
    <property type="entry name" value="RlpA-like domain"/>
    <property type="match status" value="1"/>
</dbReference>
<dbReference type="GO" id="GO:0005576">
    <property type="term" value="C:extracellular region"/>
    <property type="evidence" value="ECO:0007669"/>
    <property type="project" value="UniProtKB-SubCell"/>
</dbReference>
<comment type="similarity">
    <text evidence="2">Belongs to the cerato-platanin family.</text>
</comment>
<dbReference type="CDD" id="cd22778">
    <property type="entry name" value="DPBB_CEPL-like"/>
    <property type="match status" value="1"/>
</dbReference>
<keyword evidence="4" id="KW-0732">Signal</keyword>
<keyword evidence="6" id="KW-1185">Reference proteome</keyword>
<dbReference type="InterPro" id="IPR010829">
    <property type="entry name" value="Cerato-platanin"/>
</dbReference>
<sequence>MKFTTLISTLFLAGSALAIRVSYDNTYDDPSGSMDSVACSDGPTGLAANYSTFGDLPSFPFIGGSSAISGWSSPSCGNCFSLSYGGNIIYVTPIDHTQEGFNLAQEAMDVLTGGKAEELGISIRAFGSLCFVLFCKPHFVLDFLSFF</sequence>
<evidence type="ECO:0000256" key="1">
    <source>
        <dbReference type="ARBA" id="ARBA00004613"/>
    </source>
</evidence>
<organism evidence="5 6">
    <name type="scientific">Pyrrhoderma noxium</name>
    <dbReference type="NCBI Taxonomy" id="2282107"/>
    <lineage>
        <taxon>Eukaryota</taxon>
        <taxon>Fungi</taxon>
        <taxon>Dikarya</taxon>
        <taxon>Basidiomycota</taxon>
        <taxon>Agaricomycotina</taxon>
        <taxon>Agaricomycetes</taxon>
        <taxon>Hymenochaetales</taxon>
        <taxon>Hymenochaetaceae</taxon>
        <taxon>Pyrrhoderma</taxon>
    </lineage>
</organism>
<dbReference type="Pfam" id="PF07249">
    <property type="entry name" value="Cerato-platanin"/>
    <property type="match status" value="1"/>
</dbReference>
<dbReference type="Proteomes" id="UP000217199">
    <property type="component" value="Unassembled WGS sequence"/>
</dbReference>
<name>A0A286UK19_9AGAM</name>